<sequence>MDRLDGAQQIISKQVEQCDPYSSFGVFCNTNGFIEGLVVIAGVILLVGAAVIFVKKNQDANAEKHREKYKKYIQ</sequence>
<keyword evidence="1" id="KW-1133">Transmembrane helix</keyword>
<dbReference type="RefSeq" id="WP_200673107.1">
    <property type="nucleotide sequence ID" value="NZ_JAACYA010000001.1"/>
</dbReference>
<comment type="caution">
    <text evidence="2">The sequence shown here is derived from an EMBL/GenBank/DDBJ whole genome shotgun (WGS) entry which is preliminary data.</text>
</comment>
<gene>
    <name evidence="2" type="ORF">GWK41_01295</name>
</gene>
<accession>A0ABS1GFK4</accession>
<evidence type="ECO:0000313" key="3">
    <source>
        <dbReference type="Proteomes" id="UP000772812"/>
    </source>
</evidence>
<organism evidence="2 3">
    <name type="scientific">Persephonella atlantica</name>
    <dbReference type="NCBI Taxonomy" id="2699429"/>
    <lineage>
        <taxon>Bacteria</taxon>
        <taxon>Pseudomonadati</taxon>
        <taxon>Aquificota</taxon>
        <taxon>Aquificia</taxon>
        <taxon>Aquificales</taxon>
        <taxon>Hydrogenothermaceae</taxon>
        <taxon>Persephonella</taxon>
    </lineage>
</organism>
<dbReference type="EMBL" id="JAACYA010000001">
    <property type="protein sequence ID" value="MBK3331698.1"/>
    <property type="molecule type" value="Genomic_DNA"/>
</dbReference>
<name>A0ABS1GFK4_9AQUI</name>
<protein>
    <submittedName>
        <fullName evidence="2">Uncharacterized protein</fullName>
    </submittedName>
</protein>
<proteinExistence type="predicted"/>
<feature type="transmembrane region" description="Helical" evidence="1">
    <location>
        <begin position="33"/>
        <end position="54"/>
    </location>
</feature>
<keyword evidence="1" id="KW-0812">Transmembrane</keyword>
<dbReference type="Proteomes" id="UP000772812">
    <property type="component" value="Unassembled WGS sequence"/>
</dbReference>
<reference evidence="2 3" key="1">
    <citation type="journal article" date="2021" name="Syst. Appl. Microbiol.">
        <title>Persephonella atlantica sp. nov.: How to adapt to physico-chemical gradients in high temperature hydrothermal habitats.</title>
        <authorList>
            <person name="Francois D.X."/>
            <person name="Godfroy A."/>
            <person name="Mathien C."/>
            <person name="Aube J."/>
            <person name="Cathalot C."/>
            <person name="Lesongeur F."/>
            <person name="L'Haridon S."/>
            <person name="Philippon X."/>
            <person name="Roussel E.G."/>
        </authorList>
    </citation>
    <scope>NUCLEOTIDE SEQUENCE [LARGE SCALE GENOMIC DNA]</scope>
    <source>
        <strain evidence="2 3">MO1340</strain>
    </source>
</reference>
<evidence type="ECO:0000256" key="1">
    <source>
        <dbReference type="SAM" id="Phobius"/>
    </source>
</evidence>
<keyword evidence="1" id="KW-0472">Membrane</keyword>
<evidence type="ECO:0000313" key="2">
    <source>
        <dbReference type="EMBL" id="MBK3331698.1"/>
    </source>
</evidence>
<keyword evidence="3" id="KW-1185">Reference proteome</keyword>